<comment type="caution">
    <text evidence="1">The sequence shown here is derived from an EMBL/GenBank/DDBJ whole genome shotgun (WGS) entry which is preliminary data.</text>
</comment>
<dbReference type="AlphaFoldDB" id="A0AAP0P8L5"/>
<protein>
    <submittedName>
        <fullName evidence="1">Uncharacterized protein</fullName>
    </submittedName>
</protein>
<proteinExistence type="predicted"/>
<evidence type="ECO:0000313" key="1">
    <source>
        <dbReference type="EMBL" id="KAK9131561.1"/>
    </source>
</evidence>
<reference evidence="1 2" key="1">
    <citation type="submission" date="2024-01" db="EMBL/GenBank/DDBJ databases">
        <title>Genome assemblies of Stephania.</title>
        <authorList>
            <person name="Yang L."/>
        </authorList>
    </citation>
    <scope>NUCLEOTIDE SEQUENCE [LARGE SCALE GENOMIC DNA]</scope>
    <source>
        <strain evidence="1">QJT</strain>
        <tissue evidence="1">Leaf</tissue>
    </source>
</reference>
<gene>
    <name evidence="1" type="ORF">Sjap_012048</name>
</gene>
<accession>A0AAP0P8L5</accession>
<name>A0AAP0P8L5_9MAGN</name>
<keyword evidence="2" id="KW-1185">Reference proteome</keyword>
<sequence>MHGVWLCRCTPQLGYGVPFGAVYMAVLVCDGFGFNVCKCNCLGESCVGSLVRVCVGWLCYVYGGVCVCTHPSWGVGVYTIVDVWDCFHEMYRWV</sequence>
<dbReference type="EMBL" id="JBBNAE010000004">
    <property type="protein sequence ID" value="KAK9131561.1"/>
    <property type="molecule type" value="Genomic_DNA"/>
</dbReference>
<dbReference type="Proteomes" id="UP001417504">
    <property type="component" value="Unassembled WGS sequence"/>
</dbReference>
<organism evidence="1 2">
    <name type="scientific">Stephania japonica</name>
    <dbReference type="NCBI Taxonomy" id="461633"/>
    <lineage>
        <taxon>Eukaryota</taxon>
        <taxon>Viridiplantae</taxon>
        <taxon>Streptophyta</taxon>
        <taxon>Embryophyta</taxon>
        <taxon>Tracheophyta</taxon>
        <taxon>Spermatophyta</taxon>
        <taxon>Magnoliopsida</taxon>
        <taxon>Ranunculales</taxon>
        <taxon>Menispermaceae</taxon>
        <taxon>Menispermoideae</taxon>
        <taxon>Cissampelideae</taxon>
        <taxon>Stephania</taxon>
    </lineage>
</organism>
<evidence type="ECO:0000313" key="2">
    <source>
        <dbReference type="Proteomes" id="UP001417504"/>
    </source>
</evidence>